<comment type="similarity">
    <text evidence="5">Belongs to the CCDC88 family.</text>
</comment>
<dbReference type="CDD" id="cd22228">
    <property type="entry name" value="HkD_Daple"/>
    <property type="match status" value="1"/>
</dbReference>
<dbReference type="RefSeq" id="XP_027274929.1">
    <property type="nucleotide sequence ID" value="XM_027419128.2"/>
</dbReference>
<feature type="coiled-coil region" evidence="6">
    <location>
        <begin position="1049"/>
        <end position="1090"/>
    </location>
</feature>
<dbReference type="GO" id="GO:0031122">
    <property type="term" value="P:cytoplasmic microtubule organization"/>
    <property type="evidence" value="ECO:0007669"/>
    <property type="project" value="TreeGrafter"/>
</dbReference>
<feature type="region of interest" description="Disordered" evidence="7">
    <location>
        <begin position="221"/>
        <end position="251"/>
    </location>
</feature>
<keyword evidence="3" id="KW-0344">Guanine-nucleotide releasing factor</keyword>
<reference evidence="9" key="1">
    <citation type="journal article" date="2018" name="Biotechnol. Bioeng.">
        <title>A reference genome of the Chinese hamster based on a hybrid assembly strategy.</title>
        <authorList>
            <person name="Rupp O."/>
            <person name="MacDonald M.L."/>
            <person name="Li S."/>
            <person name="Dhiman H."/>
            <person name="Polson S."/>
            <person name="Griep S."/>
            <person name="Heffner K."/>
            <person name="Hernandez I."/>
            <person name="Brinkrolf K."/>
            <person name="Jadhav V."/>
            <person name="Samoudi M."/>
            <person name="Hao H."/>
            <person name="Kingham B."/>
            <person name="Goesmann A."/>
            <person name="Betenbaugh M.J."/>
            <person name="Lewis N.E."/>
            <person name="Borth N."/>
            <person name="Lee K.H."/>
        </authorList>
    </citation>
    <scope>NUCLEOTIDE SEQUENCE [LARGE SCALE GENOMIC DNA]</scope>
    <source>
        <strain evidence="9">17A/GY</strain>
    </source>
</reference>
<dbReference type="GO" id="GO:0005813">
    <property type="term" value="C:centrosome"/>
    <property type="evidence" value="ECO:0007669"/>
    <property type="project" value="TreeGrafter"/>
</dbReference>
<evidence type="ECO:0000313" key="10">
    <source>
        <dbReference type="RefSeq" id="XP_027274929.1"/>
    </source>
</evidence>
<feature type="region of interest" description="Disordered" evidence="7">
    <location>
        <begin position="1015"/>
        <end position="1040"/>
    </location>
</feature>
<feature type="compositionally biased region" description="Low complexity" evidence="7">
    <location>
        <begin position="1568"/>
        <end position="1587"/>
    </location>
</feature>
<feature type="region of interest" description="Disordered" evidence="7">
    <location>
        <begin position="1813"/>
        <end position="2014"/>
    </location>
</feature>
<keyword evidence="2" id="KW-0963">Cytoplasm</keyword>
<feature type="compositionally biased region" description="Polar residues" evidence="7">
    <location>
        <begin position="1986"/>
        <end position="1996"/>
    </location>
</feature>
<dbReference type="GO" id="GO:0007165">
    <property type="term" value="P:signal transduction"/>
    <property type="evidence" value="ECO:0007669"/>
    <property type="project" value="UniProtKB-ARBA"/>
</dbReference>
<evidence type="ECO:0000256" key="7">
    <source>
        <dbReference type="SAM" id="MobiDB-lite"/>
    </source>
</evidence>
<reference evidence="9" key="2">
    <citation type="journal article" date="2020" name="Biotechnol. Bioeng.">
        <title>Chromosome-scale scaffolds for the Chinese hamster reference genome assembly to facilitate the study of the CHO epigenome.</title>
        <authorList>
            <person name="Hilliard W."/>
            <person name="MacDonald M."/>
            <person name="Lee K.H."/>
        </authorList>
    </citation>
    <scope>NUCLEOTIDE SEQUENCE [LARGE SCALE GENOMIC DNA]</scope>
    <source>
        <strain evidence="9">17A/GY</strain>
    </source>
</reference>
<feature type="compositionally biased region" description="Low complexity" evidence="7">
    <location>
        <begin position="1518"/>
        <end position="1532"/>
    </location>
</feature>
<feature type="compositionally biased region" description="Polar residues" evidence="7">
    <location>
        <begin position="1766"/>
        <end position="1775"/>
    </location>
</feature>
<dbReference type="GO" id="GO:0051959">
    <property type="term" value="F:dynein light intermediate chain binding"/>
    <property type="evidence" value="ECO:0007669"/>
    <property type="project" value="TreeGrafter"/>
</dbReference>
<protein>
    <submittedName>
        <fullName evidence="10">Protein Daple isoform X2</fullName>
    </submittedName>
</protein>
<feature type="compositionally biased region" description="Polar residues" evidence="7">
    <location>
        <begin position="1442"/>
        <end position="1463"/>
    </location>
</feature>
<evidence type="ECO:0000256" key="2">
    <source>
        <dbReference type="ARBA" id="ARBA00022490"/>
    </source>
</evidence>
<name>A0A9J7G7H6_CRIGR</name>
<dbReference type="KEGG" id="cge:100753852"/>
<feature type="compositionally biased region" description="Basic and acidic residues" evidence="7">
    <location>
        <begin position="1871"/>
        <end position="1888"/>
    </location>
</feature>
<dbReference type="Pfam" id="PF19047">
    <property type="entry name" value="HOOK_N"/>
    <property type="match status" value="1"/>
</dbReference>
<dbReference type="PROSITE" id="PS50021">
    <property type="entry name" value="CH"/>
    <property type="match status" value="1"/>
</dbReference>
<feature type="compositionally biased region" description="Low complexity" evidence="7">
    <location>
        <begin position="232"/>
        <end position="245"/>
    </location>
</feature>
<evidence type="ECO:0000256" key="3">
    <source>
        <dbReference type="ARBA" id="ARBA00022658"/>
    </source>
</evidence>
<evidence type="ECO:0000259" key="8">
    <source>
        <dbReference type="PROSITE" id="PS50021"/>
    </source>
</evidence>
<dbReference type="SUPFAM" id="SSF116907">
    <property type="entry name" value="Hook domain"/>
    <property type="match status" value="1"/>
</dbReference>
<feature type="coiled-coil region" evidence="6">
    <location>
        <begin position="603"/>
        <end position="945"/>
    </location>
</feature>
<evidence type="ECO:0000313" key="9">
    <source>
        <dbReference type="Proteomes" id="UP001108280"/>
    </source>
</evidence>
<reference evidence="10" key="3">
    <citation type="submission" date="2025-08" db="UniProtKB">
        <authorList>
            <consortium name="RefSeq"/>
        </authorList>
    </citation>
    <scope>IDENTIFICATION</scope>
    <source>
        <strain evidence="10">17A/GY</strain>
        <tissue evidence="10">Liver</tissue>
    </source>
</reference>
<dbReference type="InterPro" id="IPR001715">
    <property type="entry name" value="CH_dom"/>
</dbReference>
<dbReference type="CTD" id="440193"/>
<proteinExistence type="inferred from homology"/>
<accession>A0A9J7G7H6</accession>
<dbReference type="GO" id="GO:0008017">
    <property type="term" value="F:microtubule binding"/>
    <property type="evidence" value="ECO:0007669"/>
    <property type="project" value="UniProtKB-ARBA"/>
</dbReference>
<dbReference type="PANTHER" id="PTHR18947">
    <property type="entry name" value="HOOK PROTEINS"/>
    <property type="match status" value="1"/>
</dbReference>
<feature type="domain" description="Calponin-homology (CH)" evidence="8">
    <location>
        <begin position="11"/>
        <end position="131"/>
    </location>
</feature>
<dbReference type="OrthoDB" id="10254988at2759"/>
<dbReference type="InterPro" id="IPR043936">
    <property type="entry name" value="HOOK_N"/>
</dbReference>
<feature type="region of interest" description="Disordered" evidence="7">
    <location>
        <begin position="1414"/>
        <end position="1799"/>
    </location>
</feature>
<dbReference type="GeneID" id="100753852"/>
<evidence type="ECO:0000256" key="1">
    <source>
        <dbReference type="ARBA" id="ARBA00004496"/>
    </source>
</evidence>
<feature type="compositionally biased region" description="Polar residues" evidence="7">
    <location>
        <begin position="1834"/>
        <end position="1846"/>
    </location>
</feature>
<keyword evidence="9" id="KW-1185">Reference proteome</keyword>
<comment type="subcellular location">
    <subcellularLocation>
        <location evidence="1">Cytoplasm</location>
    </subcellularLocation>
</comment>
<sequence length="2014" mass="227218">MDVTVSQLVEMFLQSPLVTWVKTFGPFGSGHQDNLTLYMDLVDGIFLNQIMLQIDPRPNNQRINKHVNNDVNLRIQNLSILVRNIKTYYQEVLQQLIVMNLPNVLMIGKDPLSGKSMEEIKKVLLLVLGCAVQCERKEEFIERIKQLDIETQAGIVAHIQEVTHNQENVFDLQWLELPDVAPEELEALSRNMVFHLRRLIDERDECTELIVDLTQERDYLQAQHPPSPGKFSSPDSTPSPTSSLSSEDKQHLAVELADTKARLRRVRQELEEKTEQLSDTRHEVDQLVLELQKAKQDNIQLAADARSARAYRDELDSLREKANRVERLEMELIRCKEKLHDVDFYKARMEELREDNIILIETKAMLEEQLAAARARSDKVHELEKENLQLKSKLHDLELDRDTDKKRIEELLEENMVLEIAQKQSMNESAHLGWELEQLSKNADLSDASRKSFVFELNECASSRILKLEKENQSLQSTIQGLRDASLALEENSLKCGELEKENQQLSKKIEKLQTQLEREKQSNQDLETLSEELIREKEQLQSDMEALKADKARQIKDLEQEKGHLHQAVWSLRERPQVNSTKDVEKENRALHQAVSEAGSKVSQLELEKKQLYRDLEEAKEKGERAEVLEKELHRLEKENEQLAEKVTSLKTVTEKVEALEHKSQGLELENGTLRKSLDTLQNVSVQLEGLERDNKQLDQENLELRKMVEAMRFTSAKMAQIESENQQLEQEKEDLRRSVELLKTLSKKSERLELSYQNVSAENLRLQHSLESSSHKSQALERELGELEAERQSLKRDLETLQLANKQLEGAEKDKKALEQEVAQLEKDKKLLEKETRRLWQQVELKDAVLDDSAAKLSAAEKESRALDKELARCRDAASKLKELEKDNRDLTKQVTVHTETLSTLREDLVLEKLKSQQLTSELEKLSQELEKVGLSKDLLLQEANSHDDTKCKILEGKNESALKTTLAMKEEKIAFLQAQVEEKESLNHQLQIELQMVKDEREQLRQTQEDRTQAQKVLKHPDGKVVASHQEKEAWEPGHKEATMELLRVKDRAIELERSNAALQAEKQLLKEQLQHLETQNVAFSSQILTLQKQSTFLQEHTTALQTQTAKLQVENSTLSSQNAALGAQYTMLQSQQTAKEAEHEALQQQREQLAAAYEGLFQDHEHLGALYERQSSEYEALIRQHSCLKTLHRNLELEHKELGERHGDLQRQKAELEELEKVLRAEREALQQEQRTNAVATSENQRLRGELDRVSFLHHQLKGEYEELHAHTKELKTSLNNSQLELNRWQARFDELKEQHQNMDISLTKLDNHCELLSRLKGNLEEENHHLLSQIQLLNQQNQMLLEQNMENKEQYHEEQKQYIDKLNALRRHKEKLEEKIMDQYKFYDPAPKKKNHWIGAKALVKFMKPKKEGSRERLKAATDSPTWQPEPWDPASPSASQTVRSQPENSDNPTSISNCAEERGTHNGPVGKGPGDLKPNRGSPRGGSVDRTDTPTDPAVKSWPSEPGSRTFSTSVTMSAPSSSTPVPKHPGRTKGCNSDDNLFEPSMEPEGPYPRQPASRPNSLESSRNTSSNSSPLSLKGSSDRLHGRCESFGSSDLIPSRDTTTLSRDAGTPGRGILSRHEYPPLRNGPVPQENIQKRGAAPAHTGARPRSASPSSEMVTLEEFLEESNRGSPTHDTAGCRNDLLSDYFRKAHDPPAMGGQPRPPARKDGAKMPTSFVAPTIKMPVSSSEGQQLKPGHYVKPNLRPSEAEALAGVPSRQVQPPQSLSLGRPRQGAMPPTCHMPASRSASLSRTFSLASADLLRASGPEACRSESPQKPGCPEATGTRDTGSHSLQGSHSLARERTPLVAKTDSSSPGPGTRGRPLDTRRFSLAPPKEERLAPLQQSATAPALATGCNSGSNPPIQHFSPTVAPAVRTKPKVPPHSGEVATVAPVRSGLSVSEGDGGPGHGYSEGLLTKSPGRSPDLAPHVSRGPDDFSQGSSSKSTPASPEPGGDPQTVWYEYGCV</sequence>
<evidence type="ECO:0000256" key="5">
    <source>
        <dbReference type="ARBA" id="ARBA00061299"/>
    </source>
</evidence>
<dbReference type="GO" id="GO:0005737">
    <property type="term" value="C:cytoplasm"/>
    <property type="evidence" value="ECO:0007669"/>
    <property type="project" value="UniProtKB-SubCell"/>
</dbReference>
<feature type="coiled-coil region" evidence="6">
    <location>
        <begin position="458"/>
        <end position="562"/>
    </location>
</feature>
<feature type="coiled-coil region" evidence="6">
    <location>
        <begin position="1135"/>
        <end position="1167"/>
    </location>
</feature>
<dbReference type="FunFam" id="1.10.418.10:FF:000035">
    <property type="entry name" value="girdin isoform X1"/>
    <property type="match status" value="1"/>
</dbReference>
<dbReference type="GO" id="GO:0005085">
    <property type="term" value="F:guanyl-nucleotide exchange factor activity"/>
    <property type="evidence" value="ECO:0007669"/>
    <property type="project" value="UniProtKB-KW"/>
</dbReference>
<dbReference type="Proteomes" id="UP001108280">
    <property type="component" value="Chromosome 5"/>
</dbReference>
<gene>
    <name evidence="10" type="primary">Ccdc88c</name>
</gene>
<evidence type="ECO:0000256" key="4">
    <source>
        <dbReference type="ARBA" id="ARBA00023054"/>
    </source>
</evidence>
<keyword evidence="4 6" id="KW-0175">Coiled coil</keyword>
<dbReference type="InterPro" id="IPR036872">
    <property type="entry name" value="CH_dom_sf"/>
</dbReference>
<dbReference type="GO" id="GO:0030705">
    <property type="term" value="P:cytoskeleton-dependent intracellular transport"/>
    <property type="evidence" value="ECO:0007669"/>
    <property type="project" value="InterPro"/>
</dbReference>
<dbReference type="PANTHER" id="PTHR18947:SF31">
    <property type="entry name" value="PROTEIN DAPLE"/>
    <property type="match status" value="1"/>
</dbReference>
<dbReference type="Gene3D" id="1.10.418.10">
    <property type="entry name" value="Calponin-like domain"/>
    <property type="match status" value="1"/>
</dbReference>
<evidence type="ECO:0000256" key="6">
    <source>
        <dbReference type="SAM" id="Coils"/>
    </source>
</evidence>
<organism evidence="9 10">
    <name type="scientific">Cricetulus griseus</name>
    <name type="common">Chinese hamster</name>
    <name type="synonym">Cricetulus barabensis griseus</name>
    <dbReference type="NCBI Taxonomy" id="10029"/>
    <lineage>
        <taxon>Eukaryota</taxon>
        <taxon>Metazoa</taxon>
        <taxon>Chordata</taxon>
        <taxon>Craniata</taxon>
        <taxon>Vertebrata</taxon>
        <taxon>Euteleostomi</taxon>
        <taxon>Mammalia</taxon>
        <taxon>Eutheria</taxon>
        <taxon>Euarchontoglires</taxon>
        <taxon>Glires</taxon>
        <taxon>Rodentia</taxon>
        <taxon>Myomorpha</taxon>
        <taxon>Muroidea</taxon>
        <taxon>Cricetidae</taxon>
        <taxon>Cricetinae</taxon>
        <taxon>Cricetulus</taxon>
    </lineage>
</organism>
<feature type="compositionally biased region" description="Basic and acidic residues" evidence="7">
    <location>
        <begin position="1414"/>
        <end position="1425"/>
    </location>
</feature>
<feature type="coiled-coil region" evidence="6">
    <location>
        <begin position="1196"/>
        <end position="1384"/>
    </location>
</feature>